<sequence>MTVTQFRACIDLHEGRVKQIVGGSLNNKDESLKTNFVSEHPSSYFAKLYKQFHLEGAHIIKLGPRNDEAAEEALKEYPDMLHLGGGINLDNCKEWIEKGASKVIVTSWLFPNAKFSLENLKLLCDKVGKDRLVIDISCRRVQNEWVIAMNKWQTLTDLKVNLDTIKLLEEYCSEFLVHAADLEGLCQGIDSELVSKLGEWVTIPTTYAGGGRSIEDLDLVQQLSNGKVDLTLGSCLDIFGGSLVKFDDAVNWNKQNMTKYASN</sequence>
<dbReference type="GO" id="GO:0000105">
    <property type="term" value="P:L-histidine biosynthetic process"/>
    <property type="evidence" value="ECO:0007669"/>
    <property type="project" value="UniProtKB-UniPathway"/>
</dbReference>
<keyword evidence="14" id="KW-1185">Reference proteome</keyword>
<dbReference type="PANTHER" id="PTHR43090">
    <property type="entry name" value="1-(5-PHOSPHORIBOSYL)-5-[(5-PHOSPHORIBOSYLAMINO)METHYLIDENEAMINO] IMIDAZOLE-4-CARBOXAMIDE ISOMERASE"/>
    <property type="match status" value="1"/>
</dbReference>
<evidence type="ECO:0000256" key="5">
    <source>
        <dbReference type="ARBA" id="ARBA00018464"/>
    </source>
</evidence>
<dbReference type="InterPro" id="IPR006062">
    <property type="entry name" value="His_biosynth"/>
</dbReference>
<dbReference type="Gene3D" id="3.20.20.70">
    <property type="entry name" value="Aldolase class I"/>
    <property type="match status" value="1"/>
</dbReference>
<dbReference type="OMA" id="IEWNKTH"/>
<evidence type="ECO:0000256" key="1">
    <source>
        <dbReference type="ARBA" id="ARBA00000901"/>
    </source>
</evidence>
<keyword evidence="7 11" id="KW-0368">Histidine biosynthesis</keyword>
<organism evidence="13 14">
    <name type="scientific">Conidiobolus coronatus (strain ATCC 28846 / CBS 209.66 / NRRL 28638)</name>
    <name type="common">Delacroixia coronata</name>
    <dbReference type="NCBI Taxonomy" id="796925"/>
    <lineage>
        <taxon>Eukaryota</taxon>
        <taxon>Fungi</taxon>
        <taxon>Fungi incertae sedis</taxon>
        <taxon>Zoopagomycota</taxon>
        <taxon>Entomophthoromycotina</taxon>
        <taxon>Entomophthoromycetes</taxon>
        <taxon>Entomophthorales</taxon>
        <taxon>Ancylistaceae</taxon>
        <taxon>Conidiobolus</taxon>
    </lineage>
</organism>
<gene>
    <name evidence="13" type="ORF">CONCODRAFT_83762</name>
</gene>
<reference evidence="13 14" key="1">
    <citation type="journal article" date="2015" name="Genome Biol. Evol.">
        <title>Phylogenomic analyses indicate that early fungi evolved digesting cell walls of algal ancestors of land plants.</title>
        <authorList>
            <person name="Chang Y."/>
            <person name="Wang S."/>
            <person name="Sekimoto S."/>
            <person name="Aerts A.L."/>
            <person name="Choi C."/>
            <person name="Clum A."/>
            <person name="LaButti K.M."/>
            <person name="Lindquist E.A."/>
            <person name="Yee Ngan C."/>
            <person name="Ohm R.A."/>
            <person name="Salamov A.A."/>
            <person name="Grigoriev I.V."/>
            <person name="Spatafora J.W."/>
            <person name="Berbee M.L."/>
        </authorList>
    </citation>
    <scope>NUCLEOTIDE SEQUENCE [LARGE SCALE GENOMIC DNA]</scope>
    <source>
        <strain evidence="13 14">NRRL 28638</strain>
    </source>
</reference>
<dbReference type="EC" id="5.3.1.16" evidence="4 12"/>
<comment type="subcellular location">
    <subcellularLocation>
        <location evidence="12">Cytoplasm</location>
    </subcellularLocation>
</comment>
<keyword evidence="12" id="KW-0963">Cytoplasm</keyword>
<dbReference type="AlphaFoldDB" id="A0A137PD20"/>
<dbReference type="GO" id="GO:0005737">
    <property type="term" value="C:cytoplasm"/>
    <property type="evidence" value="ECO:0007669"/>
    <property type="project" value="UniProtKB-SubCell"/>
</dbReference>
<name>A0A137PD20_CONC2</name>
<dbReference type="NCBIfam" id="TIGR02129">
    <property type="entry name" value="hisA_euk"/>
    <property type="match status" value="1"/>
</dbReference>
<keyword evidence="6 11" id="KW-0028">Amino-acid biosynthesis</keyword>
<evidence type="ECO:0000256" key="7">
    <source>
        <dbReference type="ARBA" id="ARBA00023102"/>
    </source>
</evidence>
<dbReference type="PANTHER" id="PTHR43090:SF2">
    <property type="entry name" value="1-(5-PHOSPHORIBOSYL)-5-[(5-PHOSPHORIBOSYLAMINO)METHYLIDENEAMINO] IMIDAZOLE-4-CARBOXAMIDE ISOMERASE"/>
    <property type="match status" value="1"/>
</dbReference>
<keyword evidence="8 12" id="KW-0413">Isomerase</keyword>
<evidence type="ECO:0000256" key="8">
    <source>
        <dbReference type="ARBA" id="ARBA00023235"/>
    </source>
</evidence>
<protein>
    <recommendedName>
        <fullName evidence="5 12">1-(5-phosphoribosyl)-5-[(5-phosphoribosylamino)methylideneamino] imidazole-4-carboxamide isomerase</fullName>
        <ecNumber evidence="4 12">5.3.1.16</ecNumber>
    </recommendedName>
    <alternativeName>
        <fullName evidence="10 12">5-proFAR isomerase</fullName>
    </alternativeName>
    <alternativeName>
        <fullName evidence="9 12">Phosphoribosylformimino-5-aminoimidazole carboxamide ribotide isomerase</fullName>
    </alternativeName>
</protein>
<dbReference type="Pfam" id="PF00977">
    <property type="entry name" value="His_biosynth"/>
    <property type="match status" value="1"/>
</dbReference>
<evidence type="ECO:0000256" key="2">
    <source>
        <dbReference type="ARBA" id="ARBA00005133"/>
    </source>
</evidence>
<comment type="pathway">
    <text evidence="2 12">Amino-acid biosynthesis; L-histidine biosynthesis; L-histidine from 5-phospho-alpha-D-ribose 1-diphosphate: step 4/9.</text>
</comment>
<evidence type="ECO:0000256" key="12">
    <source>
        <dbReference type="RuleBase" id="RU364022"/>
    </source>
</evidence>
<evidence type="ECO:0000256" key="6">
    <source>
        <dbReference type="ARBA" id="ARBA00022605"/>
    </source>
</evidence>
<dbReference type="GO" id="GO:0000162">
    <property type="term" value="P:L-tryptophan biosynthetic process"/>
    <property type="evidence" value="ECO:0007669"/>
    <property type="project" value="TreeGrafter"/>
</dbReference>
<evidence type="ECO:0000256" key="4">
    <source>
        <dbReference type="ARBA" id="ARBA00012550"/>
    </source>
</evidence>
<accession>A0A137PD20</accession>
<dbReference type="InterPro" id="IPR011060">
    <property type="entry name" value="RibuloseP-bd_barrel"/>
</dbReference>
<dbReference type="Proteomes" id="UP000070444">
    <property type="component" value="Unassembled WGS sequence"/>
</dbReference>
<evidence type="ECO:0000256" key="3">
    <source>
        <dbReference type="ARBA" id="ARBA00009667"/>
    </source>
</evidence>
<dbReference type="GO" id="GO:0003949">
    <property type="term" value="F:1-(5-phosphoribosyl)-5-[(5-phosphoribosylamino)methylideneamino]imidazole-4-carboxamide isomerase activity"/>
    <property type="evidence" value="ECO:0007669"/>
    <property type="project" value="UniProtKB-EC"/>
</dbReference>
<dbReference type="EMBL" id="KQ964444">
    <property type="protein sequence ID" value="KXN72896.1"/>
    <property type="molecule type" value="Genomic_DNA"/>
</dbReference>
<evidence type="ECO:0000256" key="11">
    <source>
        <dbReference type="RuleBase" id="RU003657"/>
    </source>
</evidence>
<dbReference type="STRING" id="796925.A0A137PD20"/>
<evidence type="ECO:0000313" key="14">
    <source>
        <dbReference type="Proteomes" id="UP000070444"/>
    </source>
</evidence>
<dbReference type="InterPro" id="IPR011858">
    <property type="entry name" value="His6/HISN3"/>
</dbReference>
<dbReference type="CDD" id="cd04723">
    <property type="entry name" value="HisA_HisF"/>
    <property type="match status" value="1"/>
</dbReference>
<dbReference type="UniPathway" id="UPA00031">
    <property type="reaction ID" value="UER00009"/>
</dbReference>
<dbReference type="OrthoDB" id="446074at2759"/>
<dbReference type="InterPro" id="IPR044524">
    <property type="entry name" value="Isoase_HisA-like"/>
</dbReference>
<comment type="similarity">
    <text evidence="3 11">Belongs to the HisA/HisF family.</text>
</comment>
<evidence type="ECO:0000256" key="9">
    <source>
        <dbReference type="ARBA" id="ARBA00030547"/>
    </source>
</evidence>
<comment type="catalytic activity">
    <reaction evidence="1 12">
        <text>1-(5-phospho-beta-D-ribosyl)-5-[(5-phospho-beta-D-ribosylamino)methylideneamino]imidazole-4-carboxamide = 5-[(5-phospho-1-deoxy-D-ribulos-1-ylimino)methylamino]-1-(5-phospho-beta-D-ribosyl)imidazole-4-carboxamide</text>
        <dbReference type="Rhea" id="RHEA:15469"/>
        <dbReference type="ChEBI" id="CHEBI:58435"/>
        <dbReference type="ChEBI" id="CHEBI:58525"/>
        <dbReference type="EC" id="5.3.1.16"/>
    </reaction>
</comment>
<dbReference type="FunFam" id="3.20.20.70:FF:000110">
    <property type="entry name" value="1-(5-phosphoribosyl)-5-[(5-phosphoribosylamino)methylideneamino] imidazole-4-carboxamide isomerase, chloroplastic"/>
    <property type="match status" value="1"/>
</dbReference>
<evidence type="ECO:0000313" key="13">
    <source>
        <dbReference type="EMBL" id="KXN72896.1"/>
    </source>
</evidence>
<evidence type="ECO:0000256" key="10">
    <source>
        <dbReference type="ARBA" id="ARBA00031376"/>
    </source>
</evidence>
<dbReference type="SUPFAM" id="SSF51366">
    <property type="entry name" value="Ribulose-phoshate binding barrel"/>
    <property type="match status" value="1"/>
</dbReference>
<dbReference type="InterPro" id="IPR013785">
    <property type="entry name" value="Aldolase_TIM"/>
</dbReference>
<proteinExistence type="inferred from homology"/>